<dbReference type="InterPro" id="IPR014001">
    <property type="entry name" value="Helicase_ATP-bd"/>
</dbReference>
<proteinExistence type="predicted"/>
<evidence type="ECO:0000313" key="6">
    <source>
        <dbReference type="EMBL" id="KIM32581.1"/>
    </source>
</evidence>
<sequence length="1045" mass="117479">MNSPTGCFQDICNDNWHYVPLGTIVIPHKDQRLISSEHWEKLPLVADSIIGVEVSPLLQREHITIRYRIPVNSSNVYFRVYIGAARTFTGGPISTKTNLGKSLRSCWNLLLGVVSRRLSDWNAREGHDASVPSPFDIDERSLSEIFTELNPPKPQQAFLDTFTDIDDVLNYPLYSFQKSTVAAMLERESGKAMWRDPTFVLLPALVPDLNLHACWIQPSTMQVQMNPPDYTTTESGGILAEEMGAGKTVILLALILATRGQLSCPEESATDRILTSLSVRTQQSSYHRNLRHIHALPEGDRMPSLVELTLHRLALHPNALSYASPDIIQAFDSSPFATMLPQLRPFFLDTGESGRGVIKPDKKKELHHLPVYLSCSTLIAVPSSLFEQWKGEFYKFCSDGVLKALFINNSKTEIPRAQELATFDIVLTTIEWLGASNRQSSIAGHVDLCLCPPTAILPNVPVCTCNEAPLVNPIFLCRWRRLVVDEGHTSANLTTEYTVAASKLSVEHRWLVTGTPTRHLIGSITNSRSSEASDEKLRPDNSNGGEDEKDMQRLSKMIGQYLRIEPFFSQKRYFDDNVSLPMRKGWRGAKAVLEAVLQQAMIRHPIEMVDAEVQLPPMTKETTLLRLEPMQSRTYNFIQSTIIVNAVDSERTDEDYIFHPKNAKFLHTTFANLSQSLFWHADQDFFDKEIENHLHNSTSSIERAISRGKITPEDLALLKQANRVQYEAAGDDNWRKTMRREDVPFLAIGIPDDVQNAFSRYAPGVALYHSDRLLKLRNAVLDNGDIDASELLQLGEKTEKEDIIKEENVQLQRARATKKSSKPSTNKQVGQIKARKLAKEEGSSPLFGAKIVTSSSSKLNYVIQEILTYGEDAKFLIFSSSLLSLMHLADGLQLANISFLEYTSECTPSQRRTNISQFNNVPVYRVFLMELKHGARGLNLVSASRVIFLEPVWAPDVEAQAIKRVYRTGQTRPVVVKTLAIRDTVEQEMLERRAGIVARTAKMPALTEEAGMRSYIEVSIAAMLGCDRDVTRDLAASKLFNRDRQ</sequence>
<dbReference type="PROSITE" id="PS51194">
    <property type="entry name" value="HELICASE_CTER"/>
    <property type="match status" value="1"/>
</dbReference>
<keyword evidence="3" id="KW-0067">ATP-binding</keyword>
<accession>A0A0C3BMC1</accession>
<dbReference type="InterPro" id="IPR049730">
    <property type="entry name" value="SNF2/RAD54-like_C"/>
</dbReference>
<dbReference type="GO" id="GO:0016787">
    <property type="term" value="F:hydrolase activity"/>
    <property type="evidence" value="ECO:0007669"/>
    <property type="project" value="UniProtKB-KW"/>
</dbReference>
<reference evidence="6 7" key="1">
    <citation type="submission" date="2014-04" db="EMBL/GenBank/DDBJ databases">
        <authorList>
            <consortium name="DOE Joint Genome Institute"/>
            <person name="Kuo A."/>
            <person name="Zuccaro A."/>
            <person name="Kohler A."/>
            <person name="Nagy L.G."/>
            <person name="Floudas D."/>
            <person name="Copeland A."/>
            <person name="Barry K.W."/>
            <person name="Cichocki N."/>
            <person name="Veneault-Fourrey C."/>
            <person name="LaButti K."/>
            <person name="Lindquist E.A."/>
            <person name="Lipzen A."/>
            <person name="Lundell T."/>
            <person name="Morin E."/>
            <person name="Murat C."/>
            <person name="Sun H."/>
            <person name="Tunlid A."/>
            <person name="Henrissat B."/>
            <person name="Grigoriev I.V."/>
            <person name="Hibbett D.S."/>
            <person name="Martin F."/>
            <person name="Nordberg H.P."/>
            <person name="Cantor M.N."/>
            <person name="Hua S.X."/>
        </authorList>
    </citation>
    <scope>NUCLEOTIDE SEQUENCE [LARGE SCALE GENOMIC DNA]</scope>
    <source>
        <strain evidence="6 7">MAFF 305830</strain>
    </source>
</reference>
<dbReference type="HOGENOM" id="CLU_003233_0_1_1"/>
<dbReference type="Gene3D" id="3.40.50.300">
    <property type="entry name" value="P-loop containing nucleotide triphosphate hydrolases"/>
    <property type="match status" value="2"/>
</dbReference>
<dbReference type="Proteomes" id="UP000054097">
    <property type="component" value="Unassembled WGS sequence"/>
</dbReference>
<organism evidence="6 7">
    <name type="scientific">Serendipita vermifera MAFF 305830</name>
    <dbReference type="NCBI Taxonomy" id="933852"/>
    <lineage>
        <taxon>Eukaryota</taxon>
        <taxon>Fungi</taxon>
        <taxon>Dikarya</taxon>
        <taxon>Basidiomycota</taxon>
        <taxon>Agaricomycotina</taxon>
        <taxon>Agaricomycetes</taxon>
        <taxon>Sebacinales</taxon>
        <taxon>Serendipitaceae</taxon>
        <taxon>Serendipita</taxon>
    </lineage>
</organism>
<feature type="domain" description="Helicase C-terminal" evidence="5">
    <location>
        <begin position="861"/>
        <end position="1011"/>
    </location>
</feature>
<dbReference type="SUPFAM" id="SSF52540">
    <property type="entry name" value="P-loop containing nucleoside triphosphate hydrolases"/>
    <property type="match status" value="2"/>
</dbReference>
<dbReference type="AlphaFoldDB" id="A0A0C3BMC1"/>
<reference evidence="7" key="2">
    <citation type="submission" date="2015-01" db="EMBL/GenBank/DDBJ databases">
        <title>Evolutionary Origins and Diversification of the Mycorrhizal Mutualists.</title>
        <authorList>
            <consortium name="DOE Joint Genome Institute"/>
            <consortium name="Mycorrhizal Genomics Consortium"/>
            <person name="Kohler A."/>
            <person name="Kuo A."/>
            <person name="Nagy L.G."/>
            <person name="Floudas D."/>
            <person name="Copeland A."/>
            <person name="Barry K.W."/>
            <person name="Cichocki N."/>
            <person name="Veneault-Fourrey C."/>
            <person name="LaButti K."/>
            <person name="Lindquist E.A."/>
            <person name="Lipzen A."/>
            <person name="Lundell T."/>
            <person name="Morin E."/>
            <person name="Murat C."/>
            <person name="Riley R."/>
            <person name="Ohm R."/>
            <person name="Sun H."/>
            <person name="Tunlid A."/>
            <person name="Henrissat B."/>
            <person name="Grigoriev I.V."/>
            <person name="Hibbett D.S."/>
            <person name="Martin F."/>
        </authorList>
    </citation>
    <scope>NUCLEOTIDE SEQUENCE [LARGE SCALE GENOMIC DNA]</scope>
    <source>
        <strain evidence="7">MAFF 305830</strain>
    </source>
</reference>
<dbReference type="Pfam" id="PF00271">
    <property type="entry name" value="Helicase_C"/>
    <property type="match status" value="1"/>
</dbReference>
<evidence type="ECO:0000256" key="3">
    <source>
        <dbReference type="ARBA" id="ARBA00022840"/>
    </source>
</evidence>
<dbReference type="InterPro" id="IPR050628">
    <property type="entry name" value="SNF2_RAD54_helicase_TF"/>
</dbReference>
<keyword evidence="2" id="KW-0378">Hydrolase</keyword>
<feature type="region of interest" description="Disordered" evidence="4">
    <location>
        <begin position="521"/>
        <end position="550"/>
    </location>
</feature>
<keyword evidence="7" id="KW-1185">Reference proteome</keyword>
<gene>
    <name evidence="6" type="ORF">M408DRAFT_183466</name>
</gene>
<dbReference type="InterPro" id="IPR027417">
    <property type="entry name" value="P-loop_NTPase"/>
</dbReference>
<dbReference type="SMART" id="SM00490">
    <property type="entry name" value="HELICc"/>
    <property type="match status" value="1"/>
</dbReference>
<dbReference type="GO" id="GO:0005634">
    <property type="term" value="C:nucleus"/>
    <property type="evidence" value="ECO:0007669"/>
    <property type="project" value="TreeGrafter"/>
</dbReference>
<evidence type="ECO:0000259" key="5">
    <source>
        <dbReference type="PROSITE" id="PS51194"/>
    </source>
</evidence>
<dbReference type="InterPro" id="IPR000330">
    <property type="entry name" value="SNF2_N"/>
</dbReference>
<dbReference type="PANTHER" id="PTHR45626">
    <property type="entry name" value="TRANSCRIPTION TERMINATION FACTOR 2-RELATED"/>
    <property type="match status" value="1"/>
</dbReference>
<evidence type="ECO:0000313" key="7">
    <source>
        <dbReference type="Proteomes" id="UP000054097"/>
    </source>
</evidence>
<name>A0A0C3BMC1_SERVB</name>
<evidence type="ECO:0000256" key="4">
    <source>
        <dbReference type="SAM" id="MobiDB-lite"/>
    </source>
</evidence>
<dbReference type="GO" id="GO:0006281">
    <property type="term" value="P:DNA repair"/>
    <property type="evidence" value="ECO:0007669"/>
    <property type="project" value="TreeGrafter"/>
</dbReference>
<dbReference type="Pfam" id="PF00176">
    <property type="entry name" value="SNF2-rel_dom"/>
    <property type="match status" value="1"/>
</dbReference>
<evidence type="ECO:0000256" key="2">
    <source>
        <dbReference type="ARBA" id="ARBA00022801"/>
    </source>
</evidence>
<dbReference type="GO" id="GO:0005524">
    <property type="term" value="F:ATP binding"/>
    <property type="evidence" value="ECO:0007669"/>
    <property type="project" value="UniProtKB-KW"/>
</dbReference>
<dbReference type="InterPro" id="IPR001650">
    <property type="entry name" value="Helicase_C-like"/>
</dbReference>
<dbReference type="OrthoDB" id="2801544at2759"/>
<dbReference type="GO" id="GO:0008094">
    <property type="term" value="F:ATP-dependent activity, acting on DNA"/>
    <property type="evidence" value="ECO:0007669"/>
    <property type="project" value="TreeGrafter"/>
</dbReference>
<keyword evidence="1" id="KW-0547">Nucleotide-binding</keyword>
<dbReference type="CDD" id="cd18793">
    <property type="entry name" value="SF2_C_SNF"/>
    <property type="match status" value="1"/>
</dbReference>
<dbReference type="STRING" id="933852.A0A0C3BMC1"/>
<dbReference type="SMART" id="SM00487">
    <property type="entry name" value="DEXDc"/>
    <property type="match status" value="1"/>
</dbReference>
<evidence type="ECO:0000256" key="1">
    <source>
        <dbReference type="ARBA" id="ARBA00022741"/>
    </source>
</evidence>
<dbReference type="PANTHER" id="PTHR45626:SF51">
    <property type="entry name" value="SNF2-RELATED DOMAIN-CONTAINING PROTEIN"/>
    <property type="match status" value="1"/>
</dbReference>
<dbReference type="EMBL" id="KN824279">
    <property type="protein sequence ID" value="KIM32581.1"/>
    <property type="molecule type" value="Genomic_DNA"/>
</dbReference>
<protein>
    <recommendedName>
        <fullName evidence="5">Helicase C-terminal domain-containing protein</fullName>
    </recommendedName>
</protein>